<dbReference type="OrthoDB" id="2158578at2759"/>
<dbReference type="AlphaFoldDB" id="A0A1Y2CKK3"/>
<feature type="compositionally biased region" description="Polar residues" evidence="1">
    <location>
        <begin position="656"/>
        <end position="687"/>
    </location>
</feature>
<feature type="compositionally biased region" description="Low complexity" evidence="1">
    <location>
        <begin position="424"/>
        <end position="436"/>
    </location>
</feature>
<feature type="compositionally biased region" description="Low complexity" evidence="1">
    <location>
        <begin position="1053"/>
        <end position="1065"/>
    </location>
</feature>
<feature type="region of interest" description="Disordered" evidence="1">
    <location>
        <begin position="531"/>
        <end position="557"/>
    </location>
</feature>
<keyword evidence="2" id="KW-0472">Membrane</keyword>
<accession>A0A1Y2CKK3</accession>
<keyword evidence="2" id="KW-1133">Transmembrane helix</keyword>
<feature type="compositionally biased region" description="Polar residues" evidence="1">
    <location>
        <begin position="587"/>
        <end position="645"/>
    </location>
</feature>
<feature type="compositionally biased region" description="Polar residues" evidence="1">
    <location>
        <begin position="738"/>
        <end position="756"/>
    </location>
</feature>
<feature type="compositionally biased region" description="Low complexity" evidence="1">
    <location>
        <begin position="224"/>
        <end position="249"/>
    </location>
</feature>
<feature type="compositionally biased region" description="Low complexity" evidence="1">
    <location>
        <begin position="988"/>
        <end position="1009"/>
    </location>
</feature>
<feature type="region of interest" description="Disordered" evidence="1">
    <location>
        <begin position="401"/>
        <end position="497"/>
    </location>
</feature>
<sequence>CGECGNSANFFLTCPFKETDTSLSCDTCGGNYICVECAGSKLRELIEGDEVKTAEPEQKDDSNKNVNTKTTEATPTITKLTGKPTITSKSTPTGRTSIFSKDENSSINQLLNKTGLSNGALYGIGAVTIIALIIIFILIVKCMRKPKSNNKKYNGERNYNESQGYNQLNDDNYSNYRSLSNPSLHKPIDNNPYAQVPSISDLPNYDSILIDDKKFLNTINTSIDGNNNNNNSSSNNNNITIATPTTNNSMNPLYSNEKASNSQSSLILKNSNHYEDGNMRSGSESFLKSSNSHLFEGSEIYTNSNRPMSKIGSSDLQYNSPNIRSQTNIDVMPMSATVTTTDVMNSMDNGKMMSPKYMNNHLSNMSYSSFDENKSSMINTSNASININVNGNANNKESEMKQTYGNMPYSPNIKSPNGKLFIYTNQNSNSNSNPNPNSTPNPNPSQNPNPLINPSVNPSINPFSDSHATVTPTNGYSNDLSSNMNGNGNTNGIDLVNQSNDISMNNISMNNTSQNFANVSINHSFKHNESFTNSPMTPKSISSLKSPSSKHQSLVTTPTHKNMNMKRATITSPTHENFIMSPMVMDSLNSSGIRSPSTPKTPKSAFTPNLNGSSSHNDSRNSIRMGSNGVVSSPSFVRPSTPSNHHTPKLERVPSGRSTIVSSSNASTPNLERQPSGKSLHSITTATPVMENIPSGMGKQTLERHHSGKSLKSNYATATLERVPSNGQKQVRKHTPTLDRQTSASMKLQRNSSQDNGSTIGSTTGTATGTGSVAGSVNGSEYLSSGSINGSSSVEGKGSLSVKSPQPKSILKNANAPNNTSSSSISHSKSQEDLSGSSRSLSLKRKKSKGRKQAGEINVPPFPSMSRKASNLIRENSGGSTASPYSENVPTTPLRPPQLTVFGHAVATPPTPKSTRFPQDAKVLPPTERATPVPPDILGGTDVIPLNTMTLQRKHFHKRNKSVSANVVNEYNIEPTIATSTIMTTSIDNNNNNNSNSSNISNNNVKAHPLPAPPQHHHSNSAKSTEDLSNRTLERERASRSQEKSDSYHYRSKSLPRPNKNNSSSNRYVEENALYSSMANSAVIYNLEQKLTSFEVEFYKENENQKMMKSRSRNSVISILHEEKRNMDYYIAHCDD</sequence>
<feature type="region of interest" description="Disordered" evidence="1">
    <location>
        <begin position="988"/>
        <end position="1065"/>
    </location>
</feature>
<dbReference type="EMBL" id="MCOG01000104">
    <property type="protein sequence ID" value="ORY47542.1"/>
    <property type="molecule type" value="Genomic_DNA"/>
</dbReference>
<feature type="compositionally biased region" description="Basic and acidic residues" evidence="1">
    <location>
        <begin position="51"/>
        <end position="63"/>
    </location>
</feature>
<gene>
    <name evidence="3" type="ORF">LY90DRAFT_703268</name>
</gene>
<feature type="compositionally biased region" description="Low complexity" evidence="1">
    <location>
        <begin position="821"/>
        <end position="841"/>
    </location>
</feature>
<feature type="compositionally biased region" description="Polar residues" evidence="1">
    <location>
        <begin position="250"/>
        <end position="262"/>
    </location>
</feature>
<feature type="compositionally biased region" description="Basic residues" evidence="1">
    <location>
        <begin position="842"/>
        <end position="852"/>
    </location>
</feature>
<evidence type="ECO:0000256" key="1">
    <source>
        <dbReference type="SAM" id="MobiDB-lite"/>
    </source>
</evidence>
<reference evidence="3 4" key="1">
    <citation type="submission" date="2016-08" db="EMBL/GenBank/DDBJ databases">
        <title>A Parts List for Fungal Cellulosomes Revealed by Comparative Genomics.</title>
        <authorList>
            <consortium name="DOE Joint Genome Institute"/>
            <person name="Haitjema C.H."/>
            <person name="Gilmore S.P."/>
            <person name="Henske J.K."/>
            <person name="Solomon K.V."/>
            <person name="De Groot R."/>
            <person name="Kuo A."/>
            <person name="Mondo S.J."/>
            <person name="Salamov A.A."/>
            <person name="Labutti K."/>
            <person name="Zhao Z."/>
            <person name="Chiniquy J."/>
            <person name="Barry K."/>
            <person name="Brewer H.M."/>
            <person name="Purvine S.O."/>
            <person name="Wright A.T."/>
            <person name="Boxma B."/>
            <person name="Van Alen T."/>
            <person name="Hackstein J.H."/>
            <person name="Baker S.E."/>
            <person name="Grigoriev I.V."/>
            <person name="O'Malley M.A."/>
        </authorList>
    </citation>
    <scope>NUCLEOTIDE SEQUENCE [LARGE SCALE GENOMIC DNA]</scope>
    <source>
        <strain evidence="3 4">G1</strain>
    </source>
</reference>
<feature type="region of interest" description="Disordered" evidence="1">
    <location>
        <begin position="224"/>
        <end position="262"/>
    </location>
</feature>
<feature type="region of interest" description="Disordered" evidence="1">
    <location>
        <begin position="587"/>
        <end position="772"/>
    </location>
</feature>
<feature type="compositionally biased region" description="Low complexity" evidence="1">
    <location>
        <begin position="483"/>
        <end position="497"/>
    </location>
</feature>
<feature type="compositionally biased region" description="Polar residues" evidence="1">
    <location>
        <begin position="160"/>
        <end position="169"/>
    </location>
</feature>
<comment type="caution">
    <text evidence="3">The sequence shown here is derived from an EMBL/GenBank/DDBJ whole genome shotgun (WGS) entry which is preliminary data.</text>
</comment>
<feature type="compositionally biased region" description="Polar residues" evidence="1">
    <location>
        <begin position="452"/>
        <end position="482"/>
    </location>
</feature>
<proteinExistence type="predicted"/>
<feature type="compositionally biased region" description="Pro residues" evidence="1">
    <location>
        <begin position="437"/>
        <end position="447"/>
    </location>
</feature>
<feature type="compositionally biased region" description="Polar residues" evidence="1">
    <location>
        <begin position="867"/>
        <end position="891"/>
    </location>
</feature>
<organism evidence="3 4">
    <name type="scientific">Neocallimastix californiae</name>
    <dbReference type="NCBI Taxonomy" id="1754190"/>
    <lineage>
        <taxon>Eukaryota</taxon>
        <taxon>Fungi</taxon>
        <taxon>Fungi incertae sedis</taxon>
        <taxon>Chytridiomycota</taxon>
        <taxon>Chytridiomycota incertae sedis</taxon>
        <taxon>Neocallimastigomycetes</taxon>
        <taxon>Neocallimastigales</taxon>
        <taxon>Neocallimastigaceae</taxon>
        <taxon>Neocallimastix</taxon>
    </lineage>
</organism>
<keyword evidence="2" id="KW-0812">Transmembrane</keyword>
<protein>
    <submittedName>
        <fullName evidence="3">Uncharacterized protein</fullName>
    </submittedName>
</protein>
<feature type="compositionally biased region" description="Low complexity" evidence="1">
    <location>
        <begin position="784"/>
        <end position="793"/>
    </location>
</feature>
<feature type="compositionally biased region" description="Low complexity" evidence="1">
    <location>
        <begin position="539"/>
        <end position="553"/>
    </location>
</feature>
<evidence type="ECO:0000313" key="4">
    <source>
        <dbReference type="Proteomes" id="UP000193920"/>
    </source>
</evidence>
<evidence type="ECO:0000313" key="3">
    <source>
        <dbReference type="EMBL" id="ORY47542.1"/>
    </source>
</evidence>
<feature type="region of interest" description="Disordered" evidence="1">
    <location>
        <begin position="51"/>
        <end position="70"/>
    </location>
</feature>
<dbReference type="Proteomes" id="UP000193920">
    <property type="component" value="Unassembled WGS sequence"/>
</dbReference>
<name>A0A1Y2CKK3_9FUNG</name>
<evidence type="ECO:0000256" key="2">
    <source>
        <dbReference type="SAM" id="Phobius"/>
    </source>
</evidence>
<feature type="region of interest" description="Disordered" evidence="1">
    <location>
        <begin position="784"/>
        <end position="897"/>
    </location>
</feature>
<feature type="transmembrane region" description="Helical" evidence="2">
    <location>
        <begin position="119"/>
        <end position="140"/>
    </location>
</feature>
<feature type="compositionally biased region" description="Basic and acidic residues" evidence="1">
    <location>
        <begin position="1024"/>
        <end position="1049"/>
    </location>
</feature>
<feature type="compositionally biased region" description="Low complexity" evidence="1">
    <location>
        <begin position="757"/>
        <end position="772"/>
    </location>
</feature>
<feature type="non-terminal residue" evidence="3">
    <location>
        <position position="1"/>
    </location>
</feature>
<keyword evidence="4" id="KW-1185">Reference proteome</keyword>
<feature type="region of interest" description="Disordered" evidence="1">
    <location>
        <begin position="149"/>
        <end position="169"/>
    </location>
</feature>